<evidence type="ECO:0000256" key="3">
    <source>
        <dbReference type="ARBA" id="ARBA00022989"/>
    </source>
</evidence>
<feature type="transmembrane region" description="Helical" evidence="5">
    <location>
        <begin position="215"/>
        <end position="237"/>
    </location>
</feature>
<dbReference type="GO" id="GO:0140359">
    <property type="term" value="F:ABC-type transporter activity"/>
    <property type="evidence" value="ECO:0007669"/>
    <property type="project" value="InterPro"/>
</dbReference>
<dbReference type="Pfam" id="PF12040">
    <property type="entry name" value="DUF3526"/>
    <property type="match status" value="1"/>
</dbReference>
<feature type="domain" description="ABC-2 type transporter transmembrane" evidence="6">
    <location>
        <begin position="110"/>
        <end position="262"/>
    </location>
</feature>
<evidence type="ECO:0000256" key="4">
    <source>
        <dbReference type="ARBA" id="ARBA00023136"/>
    </source>
</evidence>
<keyword evidence="4 5" id="KW-0472">Membrane</keyword>
<sequence length="482" mass="55540">MRNKILKLISKQVWTSKIKNSSTLWLIGIFNGLLFFALFSGYKYLVNQQETVEHYSLEVRERWENRPDKHPHRMAHYGYVAFRNRFPLSFFDFGMDSYVGNAVFLEAHKQNTVNFSEASLSNGLLRFGEISAGMILQLLLPLLIFFWGFDMVAREREHGTLRILLTQGVSWQELILGKSLGLFALALSIFVPSVIVGFILLIFNEFASENPQSYIRFFFLIISYLAYFFILSVLAILVSAKAKSSKSALTSLIGFWLFFTLMLPKVSQVVGQNLFPSPSKIEFDTNVEQELIRQGDSHNPNDPHFKALKDSLLIAYNVDSTHKLPFNYSGYVMREGEKLSAETYKKHQAHLVETYQKQQNVVRFTAFLNPYMAIKNLSMALSGTDHSAYNDFQNQAEDFRYHLAQTMNELQIKYIGNKVKTSADKKAIISKKHWSDLPDFHHQFLSLIQVFKNEVISIISLIVWTLGLFFLVNYSIKNLKAF</sequence>
<evidence type="ECO:0000256" key="2">
    <source>
        <dbReference type="ARBA" id="ARBA00022692"/>
    </source>
</evidence>
<accession>A0AAE3H1L2</accession>
<dbReference type="Proteomes" id="UP001204144">
    <property type="component" value="Unassembled WGS sequence"/>
</dbReference>
<evidence type="ECO:0000256" key="1">
    <source>
        <dbReference type="ARBA" id="ARBA00004141"/>
    </source>
</evidence>
<dbReference type="PANTHER" id="PTHR43471">
    <property type="entry name" value="ABC TRANSPORTER PERMEASE"/>
    <property type="match status" value="1"/>
</dbReference>
<gene>
    <name evidence="7" type="ORF">EGI31_09760</name>
</gene>
<name>A0AAE3H1L2_9BACT</name>
<evidence type="ECO:0000313" key="7">
    <source>
        <dbReference type="EMBL" id="MCP9763243.1"/>
    </source>
</evidence>
<keyword evidence="2 5" id="KW-0812">Transmembrane</keyword>
<feature type="transmembrane region" description="Helical" evidence="5">
    <location>
        <begin position="21"/>
        <end position="42"/>
    </location>
</feature>
<feature type="transmembrane region" description="Helical" evidence="5">
    <location>
        <begin position="455"/>
        <end position="476"/>
    </location>
</feature>
<feature type="transmembrane region" description="Helical" evidence="5">
    <location>
        <begin position="249"/>
        <end position="267"/>
    </location>
</feature>
<feature type="transmembrane region" description="Helical" evidence="5">
    <location>
        <begin position="130"/>
        <end position="149"/>
    </location>
</feature>
<dbReference type="AlphaFoldDB" id="A0AAE3H1L2"/>
<dbReference type="InterPro" id="IPR013525">
    <property type="entry name" value="ABC2_TM"/>
</dbReference>
<dbReference type="GO" id="GO:0016020">
    <property type="term" value="C:membrane"/>
    <property type="evidence" value="ECO:0007669"/>
    <property type="project" value="UniProtKB-SubCell"/>
</dbReference>
<organism evidence="7 8">
    <name type="scientific">Lacihabitans soyangensis</name>
    <dbReference type="NCBI Taxonomy" id="869394"/>
    <lineage>
        <taxon>Bacteria</taxon>
        <taxon>Pseudomonadati</taxon>
        <taxon>Bacteroidota</taxon>
        <taxon>Cytophagia</taxon>
        <taxon>Cytophagales</taxon>
        <taxon>Leadbetterellaceae</taxon>
        <taxon>Lacihabitans</taxon>
    </lineage>
</organism>
<dbReference type="InterPro" id="IPR021913">
    <property type="entry name" value="DUF3526"/>
</dbReference>
<keyword evidence="8" id="KW-1185">Reference proteome</keyword>
<feature type="transmembrane region" description="Helical" evidence="5">
    <location>
        <begin position="180"/>
        <end position="203"/>
    </location>
</feature>
<comment type="caution">
    <text evidence="7">The sequence shown here is derived from an EMBL/GenBank/DDBJ whole genome shotgun (WGS) entry which is preliminary data.</text>
</comment>
<dbReference type="EMBL" id="RJUF01000023">
    <property type="protein sequence ID" value="MCP9763243.1"/>
    <property type="molecule type" value="Genomic_DNA"/>
</dbReference>
<reference evidence="7 8" key="1">
    <citation type="submission" date="2018-11" db="EMBL/GenBank/DDBJ databases">
        <title>Novel bacteria species description.</title>
        <authorList>
            <person name="Han J.-H."/>
        </authorList>
    </citation>
    <scope>NUCLEOTIDE SEQUENCE [LARGE SCALE GENOMIC DNA]</scope>
    <source>
        <strain evidence="7 8">KCTC23259</strain>
    </source>
</reference>
<comment type="subcellular location">
    <subcellularLocation>
        <location evidence="1">Membrane</location>
        <topology evidence="1">Multi-pass membrane protein</topology>
    </subcellularLocation>
</comment>
<protein>
    <submittedName>
        <fullName evidence="7">DUF3526 domain-containing protein</fullName>
    </submittedName>
</protein>
<dbReference type="Pfam" id="PF12698">
    <property type="entry name" value="ABC2_membrane_3"/>
    <property type="match status" value="1"/>
</dbReference>
<evidence type="ECO:0000256" key="5">
    <source>
        <dbReference type="SAM" id="Phobius"/>
    </source>
</evidence>
<dbReference type="PANTHER" id="PTHR43471:SF1">
    <property type="entry name" value="ABC TRANSPORTER PERMEASE PROTEIN NOSY-RELATED"/>
    <property type="match status" value="1"/>
</dbReference>
<keyword evidence="3 5" id="KW-1133">Transmembrane helix</keyword>
<proteinExistence type="predicted"/>
<evidence type="ECO:0000313" key="8">
    <source>
        <dbReference type="Proteomes" id="UP001204144"/>
    </source>
</evidence>
<evidence type="ECO:0000259" key="6">
    <source>
        <dbReference type="Pfam" id="PF12698"/>
    </source>
</evidence>
<dbReference type="RefSeq" id="WP_255037026.1">
    <property type="nucleotide sequence ID" value="NZ_RJUF01000023.1"/>
</dbReference>